<evidence type="ECO:0000313" key="2">
    <source>
        <dbReference type="EMBL" id="RII39128.1"/>
    </source>
</evidence>
<sequence>MTQYEYKVVPAPTRGIKARGIKTPEGRFANALEEVLNDMAGRGWEYVRAETLPQEERQGLTGSSSSFRNLLVFRREGAGALTHQHPEPGDTAEAVARAQDDETQAPPVTAGPSVGPAQRSDAVQGNGPRLSGVLKSRAAQVMGRASDVAEGAATPAPGVGDAAPTETRRDDSPDDDDTGQTRKPD</sequence>
<dbReference type="Proteomes" id="UP000265848">
    <property type="component" value="Unassembled WGS sequence"/>
</dbReference>
<protein>
    <submittedName>
        <fullName evidence="2">DUF4177 domain-containing protein</fullName>
    </submittedName>
</protein>
<dbReference type="OrthoDB" id="7658888at2"/>
<feature type="region of interest" description="Disordered" evidence="1">
    <location>
        <begin position="80"/>
        <end position="185"/>
    </location>
</feature>
<organism evidence="2 3">
    <name type="scientific">Pseudooceanicola sediminis</name>
    <dbReference type="NCBI Taxonomy" id="2211117"/>
    <lineage>
        <taxon>Bacteria</taxon>
        <taxon>Pseudomonadati</taxon>
        <taxon>Pseudomonadota</taxon>
        <taxon>Alphaproteobacteria</taxon>
        <taxon>Rhodobacterales</taxon>
        <taxon>Paracoccaceae</taxon>
        <taxon>Pseudooceanicola</taxon>
    </lineage>
</organism>
<keyword evidence="3" id="KW-1185">Reference proteome</keyword>
<proteinExistence type="predicted"/>
<dbReference type="Pfam" id="PF13783">
    <property type="entry name" value="DUF4177"/>
    <property type="match status" value="1"/>
</dbReference>
<evidence type="ECO:0000256" key="1">
    <source>
        <dbReference type="SAM" id="MobiDB-lite"/>
    </source>
</evidence>
<dbReference type="EMBL" id="QWJJ01000006">
    <property type="protein sequence ID" value="RII39128.1"/>
    <property type="molecule type" value="Genomic_DNA"/>
</dbReference>
<gene>
    <name evidence="2" type="ORF">DL237_08185</name>
</gene>
<comment type="caution">
    <text evidence="2">The sequence shown here is derived from an EMBL/GenBank/DDBJ whole genome shotgun (WGS) entry which is preliminary data.</text>
</comment>
<accession>A0A399J128</accession>
<reference evidence="2 3" key="1">
    <citation type="submission" date="2018-08" db="EMBL/GenBank/DDBJ databases">
        <title>Pseudooceanicola sediminis CY03 in the family Rhodobacteracea.</title>
        <authorList>
            <person name="Zhang Y.-J."/>
        </authorList>
    </citation>
    <scope>NUCLEOTIDE SEQUENCE [LARGE SCALE GENOMIC DNA]</scope>
    <source>
        <strain evidence="2 3">CY03</strain>
    </source>
</reference>
<dbReference type="InterPro" id="IPR025234">
    <property type="entry name" value="YjzH-like"/>
</dbReference>
<evidence type="ECO:0000313" key="3">
    <source>
        <dbReference type="Proteomes" id="UP000265848"/>
    </source>
</evidence>
<dbReference type="AlphaFoldDB" id="A0A399J128"/>
<name>A0A399J128_9RHOB</name>
<dbReference type="RefSeq" id="WP_119398569.1">
    <property type="nucleotide sequence ID" value="NZ_QWJJ01000006.1"/>
</dbReference>